<proteinExistence type="predicted"/>
<comment type="caution">
    <text evidence="1">The sequence shown here is derived from an EMBL/GenBank/DDBJ whole genome shotgun (WGS) entry which is preliminary data.</text>
</comment>
<reference evidence="1 2" key="1">
    <citation type="submission" date="2019-05" db="EMBL/GenBank/DDBJ databases">
        <title>Another draft genome of Portunus trituberculatus and its Hox gene families provides insights of decapod evolution.</title>
        <authorList>
            <person name="Jeong J.-H."/>
            <person name="Song I."/>
            <person name="Kim S."/>
            <person name="Choi T."/>
            <person name="Kim D."/>
            <person name="Ryu S."/>
            <person name="Kim W."/>
        </authorList>
    </citation>
    <scope>NUCLEOTIDE SEQUENCE [LARGE SCALE GENOMIC DNA]</scope>
    <source>
        <tissue evidence="1">Muscle</tissue>
    </source>
</reference>
<dbReference type="Proteomes" id="UP000324222">
    <property type="component" value="Unassembled WGS sequence"/>
</dbReference>
<name>A0A5B7HRY1_PORTR</name>
<dbReference type="AlphaFoldDB" id="A0A5B7HRY1"/>
<dbReference type="EMBL" id="VSRR010040581">
    <property type="protein sequence ID" value="MPC75200.1"/>
    <property type="molecule type" value="Genomic_DNA"/>
</dbReference>
<evidence type="ECO:0000313" key="1">
    <source>
        <dbReference type="EMBL" id="MPC75200.1"/>
    </source>
</evidence>
<protein>
    <submittedName>
        <fullName evidence="1">Uncharacterized protein</fullName>
    </submittedName>
</protein>
<organism evidence="1 2">
    <name type="scientific">Portunus trituberculatus</name>
    <name type="common">Swimming crab</name>
    <name type="synonym">Neptunus trituberculatus</name>
    <dbReference type="NCBI Taxonomy" id="210409"/>
    <lineage>
        <taxon>Eukaryota</taxon>
        <taxon>Metazoa</taxon>
        <taxon>Ecdysozoa</taxon>
        <taxon>Arthropoda</taxon>
        <taxon>Crustacea</taxon>
        <taxon>Multicrustacea</taxon>
        <taxon>Malacostraca</taxon>
        <taxon>Eumalacostraca</taxon>
        <taxon>Eucarida</taxon>
        <taxon>Decapoda</taxon>
        <taxon>Pleocyemata</taxon>
        <taxon>Brachyura</taxon>
        <taxon>Eubrachyura</taxon>
        <taxon>Portunoidea</taxon>
        <taxon>Portunidae</taxon>
        <taxon>Portuninae</taxon>
        <taxon>Portunus</taxon>
    </lineage>
</organism>
<evidence type="ECO:0000313" key="2">
    <source>
        <dbReference type="Proteomes" id="UP000324222"/>
    </source>
</evidence>
<keyword evidence="2" id="KW-1185">Reference proteome</keyword>
<accession>A0A5B7HRY1</accession>
<gene>
    <name evidence="1" type="ORF">E2C01_069584</name>
</gene>
<sequence>MHNGLAYSQHPQDQMKRRNMLEEQFCWCRVHTEGLEATLTIVQKLPVLCGVMKLARGLTTCSTLKSI</sequence>